<dbReference type="PROSITE" id="PS50885">
    <property type="entry name" value="HAMP"/>
    <property type="match status" value="1"/>
</dbReference>
<dbReference type="AlphaFoldDB" id="A0A6I2MC16"/>
<evidence type="ECO:0000256" key="6">
    <source>
        <dbReference type="PROSITE-ProRule" id="PRU00284"/>
    </source>
</evidence>
<dbReference type="PROSITE" id="PS50111">
    <property type="entry name" value="CHEMOTAXIS_TRANSDUC_2"/>
    <property type="match status" value="1"/>
</dbReference>
<comment type="similarity">
    <text evidence="5">Belongs to the methyl-accepting chemotaxis (MCP) protein family.</text>
</comment>
<evidence type="ECO:0000256" key="8">
    <source>
        <dbReference type="SAM" id="Phobius"/>
    </source>
</evidence>
<feature type="compositionally biased region" description="Polar residues" evidence="7">
    <location>
        <begin position="277"/>
        <end position="295"/>
    </location>
</feature>
<dbReference type="InterPro" id="IPR003660">
    <property type="entry name" value="HAMP_dom"/>
</dbReference>
<dbReference type="Pfam" id="PF00015">
    <property type="entry name" value="MCPsignal"/>
    <property type="match status" value="1"/>
</dbReference>
<dbReference type="SUPFAM" id="SSF58104">
    <property type="entry name" value="Methyl-accepting chemotaxis protein (MCP) signaling domain"/>
    <property type="match status" value="1"/>
</dbReference>
<evidence type="ECO:0000256" key="5">
    <source>
        <dbReference type="ARBA" id="ARBA00029447"/>
    </source>
</evidence>
<keyword evidence="8" id="KW-0812">Transmembrane</keyword>
<keyword evidence="12" id="KW-1185">Reference proteome</keyword>
<feature type="domain" description="HAMP" evidence="10">
    <location>
        <begin position="212"/>
        <end position="265"/>
    </location>
</feature>
<dbReference type="EMBL" id="WKKF01000001">
    <property type="protein sequence ID" value="MRX53323.1"/>
    <property type="molecule type" value="Genomic_DNA"/>
</dbReference>
<evidence type="ECO:0000256" key="2">
    <source>
        <dbReference type="ARBA" id="ARBA00022475"/>
    </source>
</evidence>
<comment type="subcellular location">
    <subcellularLocation>
        <location evidence="1">Cell membrane</location>
    </subcellularLocation>
</comment>
<evidence type="ECO:0000256" key="3">
    <source>
        <dbReference type="ARBA" id="ARBA00023136"/>
    </source>
</evidence>
<dbReference type="Gene3D" id="1.10.287.950">
    <property type="entry name" value="Methyl-accepting chemotaxis protein"/>
    <property type="match status" value="1"/>
</dbReference>
<dbReference type="GO" id="GO:0007165">
    <property type="term" value="P:signal transduction"/>
    <property type="evidence" value="ECO:0007669"/>
    <property type="project" value="UniProtKB-KW"/>
</dbReference>
<feature type="region of interest" description="Disordered" evidence="7">
    <location>
        <begin position="275"/>
        <end position="295"/>
    </location>
</feature>
<dbReference type="Proteomes" id="UP000441585">
    <property type="component" value="Unassembled WGS sequence"/>
</dbReference>
<feature type="domain" description="Methyl-accepting transducer" evidence="9">
    <location>
        <begin position="284"/>
        <end position="534"/>
    </location>
</feature>
<evidence type="ECO:0008006" key="13">
    <source>
        <dbReference type="Google" id="ProtNLM"/>
    </source>
</evidence>
<dbReference type="SMART" id="SM00283">
    <property type="entry name" value="MA"/>
    <property type="match status" value="1"/>
</dbReference>
<dbReference type="GO" id="GO:0005886">
    <property type="term" value="C:plasma membrane"/>
    <property type="evidence" value="ECO:0007669"/>
    <property type="project" value="UniProtKB-SubCell"/>
</dbReference>
<evidence type="ECO:0000259" key="9">
    <source>
        <dbReference type="PROSITE" id="PS50111"/>
    </source>
</evidence>
<dbReference type="PANTHER" id="PTHR32089:SF112">
    <property type="entry name" value="LYSOZYME-LIKE PROTEIN-RELATED"/>
    <property type="match status" value="1"/>
</dbReference>
<proteinExistence type="inferred from homology"/>
<evidence type="ECO:0000256" key="4">
    <source>
        <dbReference type="ARBA" id="ARBA00023224"/>
    </source>
</evidence>
<keyword evidence="2" id="KW-1003">Cell membrane</keyword>
<evidence type="ECO:0000313" key="12">
    <source>
        <dbReference type="Proteomes" id="UP000441585"/>
    </source>
</evidence>
<dbReference type="PANTHER" id="PTHR32089">
    <property type="entry name" value="METHYL-ACCEPTING CHEMOTAXIS PROTEIN MCPB"/>
    <property type="match status" value="1"/>
</dbReference>
<accession>A0A6I2MC16</accession>
<keyword evidence="8" id="KW-1133">Transmembrane helix</keyword>
<evidence type="ECO:0000256" key="7">
    <source>
        <dbReference type="SAM" id="MobiDB-lite"/>
    </source>
</evidence>
<gene>
    <name evidence="11" type="ORF">GJU41_05020</name>
</gene>
<evidence type="ECO:0000259" key="10">
    <source>
        <dbReference type="PROSITE" id="PS50885"/>
    </source>
</evidence>
<organism evidence="11 12">
    <name type="scientific">Metabacillus idriensis</name>
    <dbReference type="NCBI Taxonomy" id="324768"/>
    <lineage>
        <taxon>Bacteria</taxon>
        <taxon>Bacillati</taxon>
        <taxon>Bacillota</taxon>
        <taxon>Bacilli</taxon>
        <taxon>Bacillales</taxon>
        <taxon>Bacillaceae</taxon>
        <taxon>Metabacillus</taxon>
    </lineage>
</organism>
<evidence type="ECO:0000313" key="11">
    <source>
        <dbReference type="EMBL" id="MRX53323.1"/>
    </source>
</evidence>
<reference evidence="11 12" key="1">
    <citation type="submission" date="2019-11" db="EMBL/GenBank/DDBJ databases">
        <title>Bacillus idriensis genome.</title>
        <authorList>
            <person name="Konopka E.N."/>
            <person name="Newman J.D."/>
        </authorList>
    </citation>
    <scope>NUCLEOTIDE SEQUENCE [LARGE SCALE GENOMIC DNA]</scope>
    <source>
        <strain evidence="11 12">DSM 19097</strain>
    </source>
</reference>
<dbReference type="InterPro" id="IPR004089">
    <property type="entry name" value="MCPsignal_dom"/>
</dbReference>
<comment type="caution">
    <text evidence="11">The sequence shown here is derived from an EMBL/GenBank/DDBJ whole genome shotgun (WGS) entry which is preliminary data.</text>
</comment>
<keyword evidence="3 8" id="KW-0472">Membrane</keyword>
<sequence length="570" mass="62645">MKKFVSVWRNIKIGWKFSFSVFICILLFAISTMVTFAQLGGLNDQLSKMDQLSSTAGKMTEIGSIFLAMDNAIADYIIHPTEENKEAYLEIRKTLLQAGEDSKKEFNDAEETALFLKLVQNDKMLNDLFYITVIPAVEQKNTQILSGVRERAKVLSDETIAALDELRDMKMKERNDSVHESREYMAQIAFTLIAALIGSILISAAITLLIQKLIMMHIKRVIDFSKEVASGNLSSADMEYGGRDEIGQLTDSQNNLKNKMKAMVMHIKETSKELQARSAQLNKTSSEVNEGSQHVSATMQELAAGSSAQSHASSDIAAQMEDFSKQIEKANEEGSSMRQSSEQVLQLVASGSHQMESSVIHMDEIMKVMDSSVREVLILEEKTNEIASLVTVIEQIADQTNLLALNAAIEAARVGEHGRGFAVVADEVRKLAIGVTSSITDITKIVDEFKNLSKHVAKTLGSGQIRVKDSTHSIHLTGQSFQQISQSIQQLDERIANVGEHVNTIADGMALVNRAVEEVAAVSEESAAGIEEVSASVHQSSVRIRDVADSSKMLKDLSDDLTKLVGAFRI</sequence>
<evidence type="ECO:0000256" key="1">
    <source>
        <dbReference type="ARBA" id="ARBA00004236"/>
    </source>
</evidence>
<name>A0A6I2MC16_9BACI</name>
<protein>
    <recommendedName>
        <fullName evidence="13">Methyl-accepting chemotaxis protein</fullName>
    </recommendedName>
</protein>
<feature type="transmembrane region" description="Helical" evidence="8">
    <location>
        <begin position="184"/>
        <end position="210"/>
    </location>
</feature>
<dbReference type="CDD" id="cd06225">
    <property type="entry name" value="HAMP"/>
    <property type="match status" value="1"/>
</dbReference>
<dbReference type="RefSeq" id="WP_154318102.1">
    <property type="nucleotide sequence ID" value="NZ_CAJGAA010000001.1"/>
</dbReference>
<keyword evidence="4 6" id="KW-0807">Transducer</keyword>